<dbReference type="Pfam" id="PF03816">
    <property type="entry name" value="LytR_cpsA_psr"/>
    <property type="match status" value="1"/>
</dbReference>
<reference evidence="3 4" key="1">
    <citation type="submission" date="2017-03" db="EMBL/GenBank/DDBJ databases">
        <title>Genome sequence of Lactobacillus bobalius KACC 16343.</title>
        <authorList>
            <person name="Chun J."/>
        </authorList>
    </citation>
    <scope>NUCLEOTIDE SEQUENCE [LARGE SCALE GENOMIC DNA]</scope>
    <source>
        <strain evidence="3 4">KACC 16343</strain>
    </source>
</reference>
<dbReference type="EMBL" id="MYFM01000003">
    <property type="protein sequence ID" value="OVE98182.1"/>
    <property type="molecule type" value="Genomic_DNA"/>
</dbReference>
<evidence type="ECO:0000313" key="4">
    <source>
        <dbReference type="Proteomes" id="UP000196232"/>
    </source>
</evidence>
<dbReference type="InterPro" id="IPR050922">
    <property type="entry name" value="LytR/CpsA/Psr_CW_biosynth"/>
</dbReference>
<feature type="domain" description="Cell envelope-related transcriptional attenuator" evidence="2">
    <location>
        <begin position="85"/>
        <end position="223"/>
    </location>
</feature>
<dbReference type="NCBIfam" id="TIGR00350">
    <property type="entry name" value="lytR_cpsA_psr"/>
    <property type="match status" value="1"/>
</dbReference>
<dbReference type="AlphaFoldDB" id="A0A202FCM4"/>
<name>A0A202FCM4_9LACO</name>
<comment type="similarity">
    <text evidence="1">Belongs to the LytR/CpsA/Psr (LCP) family.</text>
</comment>
<comment type="caution">
    <text evidence="3">The sequence shown here is derived from an EMBL/GenBank/DDBJ whole genome shotgun (WGS) entry which is preliminary data.</text>
</comment>
<protein>
    <submittedName>
        <fullName evidence="3">Transcriptional regulator LytR</fullName>
    </submittedName>
</protein>
<accession>A0A202FCM4</accession>
<evidence type="ECO:0000256" key="1">
    <source>
        <dbReference type="ARBA" id="ARBA00006068"/>
    </source>
</evidence>
<sequence length="324" mass="35455">MYRNRNKRHTIRDLCMWFVLIFILGGAAFGMTRYRDVKSAVNSSFVPSGAESRDVHAELAARKPFSILLMGINTNSSISSYKGDTHSMMVLTVNPATKKTTITTIPHDVAIKVPGFEKSSPATISSAYSLGQTKTAVTSVEQLLNVPIDSYLLLNMDGMKQAIDDVKGIEVVPDVSFSVAGYNFVKGSSTHMDGREAMAYISNGNDYVREDRQRAVLSALLHKGRSISTLFNQRLINSVSGQMETDLTFDSMTLLDKNYDEVGDHTVEDNLQGSAAKVSGQSMEVVNKAELQRVTDDLRVNLGLSKATTGDIEYVPVQAPVAKK</sequence>
<evidence type="ECO:0000313" key="3">
    <source>
        <dbReference type="EMBL" id="OVE98182.1"/>
    </source>
</evidence>
<dbReference type="InterPro" id="IPR004474">
    <property type="entry name" value="LytR_CpsA_psr"/>
</dbReference>
<gene>
    <name evidence="3" type="ORF">LKACC16343_01063</name>
</gene>
<proteinExistence type="inferred from homology"/>
<dbReference type="PANTHER" id="PTHR33392">
    <property type="entry name" value="POLYISOPRENYL-TEICHOIC ACID--PEPTIDOGLYCAN TEICHOIC ACID TRANSFERASE TAGU"/>
    <property type="match status" value="1"/>
</dbReference>
<evidence type="ECO:0000259" key="2">
    <source>
        <dbReference type="Pfam" id="PF03816"/>
    </source>
</evidence>
<dbReference type="Proteomes" id="UP000196232">
    <property type="component" value="Unassembled WGS sequence"/>
</dbReference>
<dbReference type="RefSeq" id="WP_056953559.1">
    <property type="nucleotide sequence ID" value="NZ_LNUA01000011.1"/>
</dbReference>
<organism evidence="3 4">
    <name type="scientific">Companilactobacillus bobalius</name>
    <dbReference type="NCBI Taxonomy" id="2801451"/>
    <lineage>
        <taxon>Bacteria</taxon>
        <taxon>Bacillati</taxon>
        <taxon>Bacillota</taxon>
        <taxon>Bacilli</taxon>
        <taxon>Lactobacillales</taxon>
        <taxon>Lactobacillaceae</taxon>
        <taxon>Companilactobacillus</taxon>
    </lineage>
</organism>
<dbReference type="PANTHER" id="PTHR33392:SF6">
    <property type="entry name" value="POLYISOPRENYL-TEICHOIC ACID--PEPTIDOGLYCAN TEICHOIC ACID TRANSFERASE TAGU"/>
    <property type="match status" value="1"/>
</dbReference>
<dbReference type="Gene3D" id="3.40.630.190">
    <property type="entry name" value="LCP protein"/>
    <property type="match status" value="1"/>
</dbReference>